<feature type="region of interest" description="Disordered" evidence="1">
    <location>
        <begin position="1"/>
        <end position="36"/>
    </location>
</feature>
<dbReference type="GeneID" id="111103621"/>
<evidence type="ECO:0000313" key="3">
    <source>
        <dbReference type="RefSeq" id="XP_022292720.1"/>
    </source>
</evidence>
<accession>A0A8B8ANF9</accession>
<gene>
    <name evidence="3" type="primary">LOC111103621</name>
</gene>
<evidence type="ECO:0000313" key="2">
    <source>
        <dbReference type="Proteomes" id="UP000694844"/>
    </source>
</evidence>
<organism evidence="2 3">
    <name type="scientific">Crassostrea virginica</name>
    <name type="common">Eastern oyster</name>
    <dbReference type="NCBI Taxonomy" id="6565"/>
    <lineage>
        <taxon>Eukaryota</taxon>
        <taxon>Metazoa</taxon>
        <taxon>Spiralia</taxon>
        <taxon>Lophotrochozoa</taxon>
        <taxon>Mollusca</taxon>
        <taxon>Bivalvia</taxon>
        <taxon>Autobranchia</taxon>
        <taxon>Pteriomorphia</taxon>
        <taxon>Ostreida</taxon>
        <taxon>Ostreoidea</taxon>
        <taxon>Ostreidae</taxon>
        <taxon>Crassostrea</taxon>
    </lineage>
</organism>
<protein>
    <submittedName>
        <fullName evidence="3">Uncharacterized protein LOC111103621</fullName>
    </submittedName>
</protein>
<dbReference type="Proteomes" id="UP000694844">
    <property type="component" value="Chromosome 7"/>
</dbReference>
<dbReference type="RefSeq" id="XP_022292720.1">
    <property type="nucleotide sequence ID" value="XM_022437012.1"/>
</dbReference>
<dbReference type="AlphaFoldDB" id="A0A8B8ANF9"/>
<proteinExistence type="predicted"/>
<evidence type="ECO:0000256" key="1">
    <source>
        <dbReference type="SAM" id="MobiDB-lite"/>
    </source>
</evidence>
<keyword evidence="2" id="KW-1185">Reference proteome</keyword>
<sequence>MKFFNLKQRAKDKIDQIRRSAKKTGGGPPEVPPLSPSEEVLIQSLEGRPITCSVSGGIDTDDIAIPQTKDENDESSIAFCSSLRRLLLKEDNGIPRRLLQR</sequence>
<reference evidence="3" key="1">
    <citation type="submission" date="2025-08" db="UniProtKB">
        <authorList>
            <consortium name="RefSeq"/>
        </authorList>
    </citation>
    <scope>IDENTIFICATION</scope>
    <source>
        <tissue evidence="3">Whole sample</tissue>
    </source>
</reference>
<feature type="compositionally biased region" description="Basic and acidic residues" evidence="1">
    <location>
        <begin position="9"/>
        <end position="18"/>
    </location>
</feature>
<dbReference type="KEGG" id="cvn:111103621"/>
<dbReference type="OrthoDB" id="6131731at2759"/>
<name>A0A8B8ANF9_CRAVI</name>